<organism evidence="6 7">
    <name type="scientific">Clostridium aquiflavi</name>
    <dbReference type="NCBI Taxonomy" id="3073603"/>
    <lineage>
        <taxon>Bacteria</taxon>
        <taxon>Bacillati</taxon>
        <taxon>Bacillota</taxon>
        <taxon>Clostridia</taxon>
        <taxon>Eubacteriales</taxon>
        <taxon>Clostridiaceae</taxon>
        <taxon>Clostridium</taxon>
    </lineage>
</organism>
<dbReference type="InterPro" id="IPR002559">
    <property type="entry name" value="Transposase_11"/>
</dbReference>
<dbReference type="Pfam" id="PF01609">
    <property type="entry name" value="DDE_Tnp_1"/>
    <property type="match status" value="1"/>
</dbReference>
<dbReference type="SUPFAM" id="SSF53098">
    <property type="entry name" value="Ribonuclease H-like"/>
    <property type="match status" value="1"/>
</dbReference>
<dbReference type="PANTHER" id="PTHR33258">
    <property type="entry name" value="TRANSPOSASE INSL FOR INSERTION SEQUENCE ELEMENT IS186A-RELATED"/>
    <property type="match status" value="1"/>
</dbReference>
<evidence type="ECO:0000259" key="5">
    <source>
        <dbReference type="Pfam" id="PF01609"/>
    </source>
</evidence>
<evidence type="ECO:0000256" key="4">
    <source>
        <dbReference type="ARBA" id="ARBA00023172"/>
    </source>
</evidence>
<name>A0ABU1EKS1_9CLOT</name>
<sequence>SSALEYLFKAFTNSFDNYKTFNGYRLLAADGSKLNIAHNPEDTDTYIKCQDNAKGFNVIHLNALFDLCNKVYTDACIQPVRKLNENGALTDMVDKSSLFGDVIVIADRGYESYNTFAHIQEKGWKYVIRVRDRDSKGMASSLKLPSCEVFDKKIDLKLTRRQTKEIKANSEIYKFMPKCSKFDYLELKSPNFYPISFRVVRFKISDNTYETIITNLDSNEFSADKIKELYHMRWGIETSFRELKYALGLINFHSKKVNHIAQEVFAKLTMYNFCEIIT</sequence>
<keyword evidence="4" id="KW-0233">DNA recombination</keyword>
<gene>
    <name evidence="6" type="ORF">RGC78_16195</name>
</gene>
<dbReference type="InterPro" id="IPR012337">
    <property type="entry name" value="RNaseH-like_sf"/>
</dbReference>
<comment type="caution">
    <text evidence="6">The sequence shown here is derived from an EMBL/GenBank/DDBJ whole genome shotgun (WGS) entry which is preliminary data.</text>
</comment>
<dbReference type="EMBL" id="JAVJAN010000106">
    <property type="protein sequence ID" value="MDR5588995.1"/>
    <property type="molecule type" value="Genomic_DNA"/>
</dbReference>
<evidence type="ECO:0000256" key="2">
    <source>
        <dbReference type="ARBA" id="ARBA00022578"/>
    </source>
</evidence>
<evidence type="ECO:0000313" key="6">
    <source>
        <dbReference type="EMBL" id="MDR5588995.1"/>
    </source>
</evidence>
<dbReference type="Gene3D" id="3.90.350.10">
    <property type="entry name" value="Transposase Inhibitor Protein From Tn5, Chain A, domain 1"/>
    <property type="match status" value="1"/>
</dbReference>
<accession>A0ABU1EKS1</accession>
<feature type="non-terminal residue" evidence="6">
    <location>
        <position position="278"/>
    </location>
</feature>
<feature type="non-terminal residue" evidence="6">
    <location>
        <position position="1"/>
    </location>
</feature>
<comment type="similarity">
    <text evidence="1">Belongs to the transposase 11 family.</text>
</comment>
<dbReference type="InterPro" id="IPR047952">
    <property type="entry name" value="Transpos_IS4"/>
</dbReference>
<keyword evidence="3" id="KW-0238">DNA-binding</keyword>
<dbReference type="Proteomes" id="UP001256646">
    <property type="component" value="Unassembled WGS sequence"/>
</dbReference>
<reference evidence="6 7" key="1">
    <citation type="submission" date="2023-09" db="EMBL/GenBank/DDBJ databases">
        <authorList>
            <person name="Zhai L."/>
        </authorList>
    </citation>
    <scope>NUCLEOTIDE SEQUENCE [LARGE SCALE GENOMIC DNA]</scope>
    <source>
        <strain evidence="6 7">5 N-1</strain>
    </source>
</reference>
<proteinExistence type="inferred from homology"/>
<keyword evidence="7" id="KW-1185">Reference proteome</keyword>
<dbReference type="PANTHER" id="PTHR33258:SF1">
    <property type="entry name" value="TRANSPOSASE INSL FOR INSERTION SEQUENCE ELEMENT IS186A-RELATED"/>
    <property type="match status" value="1"/>
</dbReference>
<evidence type="ECO:0000256" key="1">
    <source>
        <dbReference type="ARBA" id="ARBA00010075"/>
    </source>
</evidence>
<dbReference type="RefSeq" id="WP_309556960.1">
    <property type="nucleotide sequence ID" value="NZ_JAVJAN010000106.1"/>
</dbReference>
<dbReference type="NCBIfam" id="NF033592">
    <property type="entry name" value="transpos_IS4_1"/>
    <property type="match status" value="1"/>
</dbReference>
<protein>
    <submittedName>
        <fullName evidence="6">IS4 family transposase</fullName>
    </submittedName>
</protein>
<evidence type="ECO:0000256" key="3">
    <source>
        <dbReference type="ARBA" id="ARBA00023125"/>
    </source>
</evidence>
<feature type="domain" description="Transposase IS4-like" evidence="5">
    <location>
        <begin position="23"/>
        <end position="273"/>
    </location>
</feature>
<evidence type="ECO:0000313" key="7">
    <source>
        <dbReference type="Proteomes" id="UP001256646"/>
    </source>
</evidence>
<keyword evidence="2" id="KW-0815">Transposition</keyword>